<evidence type="ECO:0000313" key="1">
    <source>
        <dbReference type="EMBL" id="KAI9911946.1"/>
    </source>
</evidence>
<evidence type="ECO:0000313" key="2">
    <source>
        <dbReference type="Proteomes" id="UP001163321"/>
    </source>
</evidence>
<organism evidence="1 2">
    <name type="scientific">Peronosclerospora sorghi</name>
    <dbReference type="NCBI Taxonomy" id="230839"/>
    <lineage>
        <taxon>Eukaryota</taxon>
        <taxon>Sar</taxon>
        <taxon>Stramenopiles</taxon>
        <taxon>Oomycota</taxon>
        <taxon>Peronosporomycetes</taxon>
        <taxon>Peronosporales</taxon>
        <taxon>Peronosporaceae</taxon>
        <taxon>Peronosclerospora</taxon>
    </lineage>
</organism>
<comment type="caution">
    <text evidence="1">The sequence shown here is derived from an EMBL/GenBank/DDBJ whole genome shotgun (WGS) entry which is preliminary data.</text>
</comment>
<sequence length="1285" mass="144062">MSVVDKQLFKKTLELVGVRVEAKKIGSIIKKLHGYLLNLPRLRNVVPDPMNPDPYKNSSSKLILLNAKVTDMKTLEPLTRPLVKFLKQESLGFVHHTIELDYSYFAVDQVLKDILPKGIDIPSSFETVGHIAHLNLRDNQLPYKQVVGQVILDKNAHIRTVVNKTDNIETKFRTFPMEILAGDDDMEVEVHESKATFRFNYAQVYWNSRLQQEHLRIVRQMKPQDVVCDMMCGIGPFAIPLALNGSHVYANDLNPKSYAYLKTNLVLNKVENLVRPYNLDARAFVAHLLGEKKQFTQVLMNLPAMALDFLDAFAGTLDHWEGELPFIHCYCFSNADDIQKDVEERAEKILGGKLDPERTSVHFVRDVAPKKVMVCLSFQLPESIAFSSERQALKPEKPKRRKLDCIEALRLSSEWLQLTVYSIVPPSSTPVNPRFPSRMPCTQASASASPELELLTPSLSVASTSSTRIEGPTPSIIYSTDGSYVFHAQAHRLRVLQGASGRMLHECTRTSTSSAIVALARYSHHPHHLAVAYQDATLVIWDFLDQKPQLELHLASPVRWIASSCYTPSRLLLVLEATATTWQLVDFCLERRELERVIFTSDLAFHAGAMQSYVPSPTTNLRGDLVVLAAETSVFILWRPKSAPTDAFEEQTVHHVRAVTCVAVHPTAREVAIGDAMGQIARYDQASLTLGRGVKDHWHAHAVQCLLYSNDGRFLLSGGHECVLVTWDVESGRRAYLPRLSAPIHAIARSGAHGGVYVVALRDTLVFQYNCVTRAVEWDHRGWARANVGATKSHPTRQLPFDPRSHALVLNGASSTGLLQFYDPVTDHVLQTLALSERNQVTRTADEVVPIMVASHVRFSACGTDLATLQAPHTSKTGSDQTLCFWARRVDGSFVVETSVDAPHGAHRVTNVAFSPATQGEYVVTADLVGEFKVWQKKPSSEAGPDAVSWQCRSVVRFRDEPITAVAFARDGSLLAVAYGTKLTLWDIGTHALRRVLVTADGEKIRHIVFPGLYAPYVVLVTKHQVQVWHLVSLTLAWRYTVPNKTMVADTTWDDQFLVWMHVKDKDEVIKTLLLVFDPHTCVPTCLRVVDIDTKVWSAGFHPQSGEILLLDTQSRIWRVKGPNTTFNGRAKELERSTTSKQERETKALSFMYPAARGEKGASDEGGRATTVNATPDASSSLFDAPVHVLPSMTTLYRSFMDTMLVKTQSSVQKKRLSPDDATKPRKKTKRRKKEQEVETWAIQLKNEHRQRIKHAVDETTTPDVEQETYSTLVDTFRTTMTRRA</sequence>
<name>A0ACC0W2K9_9STRA</name>
<reference evidence="1 2" key="1">
    <citation type="journal article" date="2022" name="bioRxiv">
        <title>The genome of the oomycete Peronosclerospora sorghi, a cosmopolitan pathogen of maize and sorghum, is inflated with dispersed pseudogenes.</title>
        <authorList>
            <person name="Fletcher K."/>
            <person name="Martin F."/>
            <person name="Isakeit T."/>
            <person name="Cavanaugh K."/>
            <person name="Magill C."/>
            <person name="Michelmore R."/>
        </authorList>
    </citation>
    <scope>NUCLEOTIDE SEQUENCE [LARGE SCALE GENOMIC DNA]</scope>
    <source>
        <strain evidence="1">P6</strain>
    </source>
</reference>
<gene>
    <name evidence="1" type="ORF">PsorP6_009552</name>
</gene>
<dbReference type="Proteomes" id="UP001163321">
    <property type="component" value="Chromosome 5"/>
</dbReference>
<protein>
    <submittedName>
        <fullName evidence="1">Uncharacterized protein</fullName>
    </submittedName>
</protein>
<keyword evidence="2" id="KW-1185">Reference proteome</keyword>
<proteinExistence type="predicted"/>
<dbReference type="EMBL" id="CM047584">
    <property type="protein sequence ID" value="KAI9911946.1"/>
    <property type="molecule type" value="Genomic_DNA"/>
</dbReference>
<accession>A0ACC0W2K9</accession>